<dbReference type="KEGG" id="ptrp:DCO17_08315"/>
<comment type="cofactor">
    <cofactor evidence="1">
        <name>Fe(3+)</name>
        <dbReference type="ChEBI" id="CHEBI:29034"/>
    </cofactor>
</comment>
<proteinExistence type="inferred from homology"/>
<evidence type="ECO:0000256" key="2">
    <source>
        <dbReference type="ARBA" id="ARBA00007825"/>
    </source>
</evidence>
<accession>A0A6M9Q4R4</accession>
<protein>
    <submittedName>
        <fullName evidence="9">Catechol 1,2-dioxygenase</fullName>
    </submittedName>
</protein>
<dbReference type="RefSeq" id="WP_173956273.1">
    <property type="nucleotide sequence ID" value="NZ_CP028942.1"/>
</dbReference>
<sequence>MTLITSPESILDIATAAMQSTEDQRLKTLVVSLTKHLHQFVLENQLTEKEFERALQFLVDIGQATGKNTNEVVLAADILGVSSLVSTINNLDLDGGSYAALLGPFWRKNAPLCAWGESISRTDLGGQLMEVRGLILDEDKNPISSAIVDVWHSSPVGFYENQDENQIDMNLRGRFETNEHGEFFFRTIRPAGYPVPTDGPCGELLRAQKRHPNRPAHIHFMISKPGYKVLITQVFDATDKNLESDPVFGVSKQLVGNYLTDEKTGICKLNHAFVLQAGEMIFPAPPIP</sequence>
<dbReference type="PANTHER" id="PTHR33711">
    <property type="entry name" value="DIOXYGENASE, PUTATIVE (AFU_ORTHOLOGUE AFUA_2G02910)-RELATED"/>
    <property type="match status" value="1"/>
</dbReference>
<name>A0A6M9Q4R4_9BURK</name>
<dbReference type="AlphaFoldDB" id="A0A6M9Q4R4"/>
<feature type="domain" description="Catechol dioxygenase N-terminal" evidence="8">
    <location>
        <begin position="23"/>
        <end position="90"/>
    </location>
</feature>
<dbReference type="InterPro" id="IPR015889">
    <property type="entry name" value="Intradiol_dOase_core"/>
</dbReference>
<dbReference type="EMBL" id="CP028942">
    <property type="protein sequence ID" value="QKM65236.1"/>
    <property type="molecule type" value="Genomic_DNA"/>
</dbReference>
<keyword evidence="10" id="KW-1185">Reference proteome</keyword>
<dbReference type="Gene3D" id="2.60.130.10">
    <property type="entry name" value="Aromatic compound dioxygenase"/>
    <property type="match status" value="1"/>
</dbReference>
<evidence type="ECO:0000259" key="8">
    <source>
        <dbReference type="Pfam" id="PF04444"/>
    </source>
</evidence>
<dbReference type="Pfam" id="PF04444">
    <property type="entry name" value="Dioxygenase_N"/>
    <property type="match status" value="1"/>
</dbReference>
<dbReference type="Pfam" id="PF00775">
    <property type="entry name" value="Dioxygenase_C"/>
    <property type="match status" value="1"/>
</dbReference>
<dbReference type="GO" id="GO:0018576">
    <property type="term" value="F:catechol 1,2-dioxygenase activity"/>
    <property type="evidence" value="ECO:0007669"/>
    <property type="project" value="InterPro"/>
</dbReference>
<keyword evidence="4 9" id="KW-0223">Dioxygenase</keyword>
<keyword evidence="5" id="KW-0560">Oxidoreductase</keyword>
<keyword evidence="3" id="KW-0479">Metal-binding</keyword>
<organism evidence="9 10">
    <name type="scientific">Polynucleobacter tropicus</name>
    <dbReference type="NCBI Taxonomy" id="1743174"/>
    <lineage>
        <taxon>Bacteria</taxon>
        <taxon>Pseudomonadati</taxon>
        <taxon>Pseudomonadota</taxon>
        <taxon>Betaproteobacteria</taxon>
        <taxon>Burkholderiales</taxon>
        <taxon>Burkholderiaceae</taxon>
        <taxon>Polynucleobacter</taxon>
    </lineage>
</organism>
<evidence type="ECO:0000313" key="9">
    <source>
        <dbReference type="EMBL" id="QKM65236.1"/>
    </source>
</evidence>
<feature type="domain" description="Intradiol ring-cleavage dioxygenases" evidence="7">
    <location>
        <begin position="122"/>
        <end position="275"/>
    </location>
</feature>
<evidence type="ECO:0000256" key="4">
    <source>
        <dbReference type="ARBA" id="ARBA00022964"/>
    </source>
</evidence>
<evidence type="ECO:0000256" key="3">
    <source>
        <dbReference type="ARBA" id="ARBA00022723"/>
    </source>
</evidence>
<dbReference type="InterPro" id="IPR050770">
    <property type="entry name" value="Intradiol_RC_Dioxygenase"/>
</dbReference>
<evidence type="ECO:0000313" key="10">
    <source>
        <dbReference type="Proteomes" id="UP000503312"/>
    </source>
</evidence>
<dbReference type="GO" id="GO:0009712">
    <property type="term" value="P:catechol-containing compound metabolic process"/>
    <property type="evidence" value="ECO:0007669"/>
    <property type="project" value="InterPro"/>
</dbReference>
<dbReference type="InterPro" id="IPR000627">
    <property type="entry name" value="Intradiol_dOase_C"/>
</dbReference>
<dbReference type="InterPro" id="IPR007535">
    <property type="entry name" value="Catechol_dOase_N"/>
</dbReference>
<comment type="similarity">
    <text evidence="2">Belongs to the intradiol ring-cleavage dioxygenase family.</text>
</comment>
<reference evidence="9 10" key="1">
    <citation type="submission" date="2018-04" db="EMBL/GenBank/DDBJ databases">
        <title>Polynucleobacter sp. UH21B genome.</title>
        <authorList>
            <person name="Hahn M.W."/>
        </authorList>
    </citation>
    <scope>NUCLEOTIDE SEQUENCE [LARGE SCALE GENOMIC DNA]</scope>
    <source>
        <strain evidence="9 10">MWH-UH21B</strain>
    </source>
</reference>
<gene>
    <name evidence="9" type="ORF">DCO17_08315</name>
</gene>
<dbReference type="GO" id="GO:0008199">
    <property type="term" value="F:ferric iron binding"/>
    <property type="evidence" value="ECO:0007669"/>
    <property type="project" value="InterPro"/>
</dbReference>
<keyword evidence="6" id="KW-0408">Iron</keyword>
<evidence type="ECO:0000256" key="1">
    <source>
        <dbReference type="ARBA" id="ARBA00001965"/>
    </source>
</evidence>
<evidence type="ECO:0000256" key="5">
    <source>
        <dbReference type="ARBA" id="ARBA00023002"/>
    </source>
</evidence>
<dbReference type="SUPFAM" id="SSF49482">
    <property type="entry name" value="Aromatic compound dioxygenase"/>
    <property type="match status" value="1"/>
</dbReference>
<dbReference type="Proteomes" id="UP000503312">
    <property type="component" value="Chromosome"/>
</dbReference>
<evidence type="ECO:0000256" key="6">
    <source>
        <dbReference type="ARBA" id="ARBA00023004"/>
    </source>
</evidence>
<dbReference type="PANTHER" id="PTHR33711:SF7">
    <property type="entry name" value="INTRADIOL RING-CLEAVAGE DIOXYGENASES DOMAIN-CONTAINING PROTEIN-RELATED"/>
    <property type="match status" value="1"/>
</dbReference>
<evidence type="ECO:0000259" key="7">
    <source>
        <dbReference type="Pfam" id="PF00775"/>
    </source>
</evidence>